<dbReference type="GO" id="GO:0005829">
    <property type="term" value="C:cytosol"/>
    <property type="evidence" value="ECO:0007669"/>
    <property type="project" value="TreeGrafter"/>
</dbReference>
<dbReference type="RefSeq" id="WP_062133699.1">
    <property type="nucleotide sequence ID" value="NZ_LRBG01000037.1"/>
</dbReference>
<dbReference type="Proteomes" id="UP000075613">
    <property type="component" value="Unassembled WGS sequence"/>
</dbReference>
<dbReference type="InterPro" id="IPR011006">
    <property type="entry name" value="CheY-like_superfamily"/>
</dbReference>
<feature type="domain" description="Response regulatory" evidence="7">
    <location>
        <begin position="8"/>
        <end position="124"/>
    </location>
</feature>
<dbReference type="OrthoDB" id="5421695at2"/>
<evidence type="ECO:0000256" key="5">
    <source>
        <dbReference type="ARBA" id="ARBA00023163"/>
    </source>
</evidence>
<evidence type="ECO:0000313" key="8">
    <source>
        <dbReference type="EMBL" id="KXU84122.1"/>
    </source>
</evidence>
<dbReference type="SMART" id="SM00448">
    <property type="entry name" value="REC"/>
    <property type="match status" value="1"/>
</dbReference>
<comment type="caution">
    <text evidence="8">The sequence shown here is derived from an EMBL/GenBank/DDBJ whole genome shotgun (WGS) entry which is preliminary data.</text>
</comment>
<accession>A0A149PGJ3</accession>
<dbReference type="GO" id="GO:0000976">
    <property type="term" value="F:transcription cis-regulatory region binding"/>
    <property type="evidence" value="ECO:0007669"/>
    <property type="project" value="TreeGrafter"/>
</dbReference>
<dbReference type="InterPro" id="IPR001789">
    <property type="entry name" value="Sig_transdc_resp-reg_receiver"/>
</dbReference>
<evidence type="ECO:0000256" key="2">
    <source>
        <dbReference type="ARBA" id="ARBA00023012"/>
    </source>
</evidence>
<keyword evidence="2" id="KW-0902">Two-component regulatory system</keyword>
<dbReference type="GO" id="GO:0006355">
    <property type="term" value="P:regulation of DNA-templated transcription"/>
    <property type="evidence" value="ECO:0007669"/>
    <property type="project" value="TreeGrafter"/>
</dbReference>
<dbReference type="EMBL" id="LRBG01000037">
    <property type="protein sequence ID" value="KXU84122.1"/>
    <property type="molecule type" value="Genomic_DNA"/>
</dbReference>
<dbReference type="AlphaFoldDB" id="A0A149PGJ3"/>
<dbReference type="PROSITE" id="PS50110">
    <property type="entry name" value="RESPONSE_REGULATORY"/>
    <property type="match status" value="1"/>
</dbReference>
<keyword evidence="4" id="KW-0238">DNA-binding</keyword>
<dbReference type="InterPro" id="IPR039420">
    <property type="entry name" value="WalR-like"/>
</dbReference>
<evidence type="ECO:0000259" key="7">
    <source>
        <dbReference type="PROSITE" id="PS50110"/>
    </source>
</evidence>
<sequence>MSTAKAERLLIADDDADLVEAYVLFFEASGYIVQTAVDGAGALAAYYAWHPAVVILDIQMPRVDGHAVAKEIRRMGFTPRPFLLAVTALSAAAEKAESFKAGFDHHFVKPARLPVILAAIASRPII</sequence>
<proteinExistence type="predicted"/>
<name>A0A149PGJ3_9BURK</name>
<dbReference type="GO" id="GO:0032993">
    <property type="term" value="C:protein-DNA complex"/>
    <property type="evidence" value="ECO:0007669"/>
    <property type="project" value="TreeGrafter"/>
</dbReference>
<keyword evidence="5" id="KW-0804">Transcription</keyword>
<dbReference type="STRING" id="1399968.CI15_26870"/>
<keyword evidence="3" id="KW-0805">Transcription regulation</keyword>
<dbReference type="GO" id="GO:0000156">
    <property type="term" value="F:phosphorelay response regulator activity"/>
    <property type="evidence" value="ECO:0007669"/>
    <property type="project" value="TreeGrafter"/>
</dbReference>
<dbReference type="SUPFAM" id="SSF52172">
    <property type="entry name" value="CheY-like"/>
    <property type="match status" value="1"/>
</dbReference>
<keyword evidence="9" id="KW-1185">Reference proteome</keyword>
<feature type="modified residue" description="4-aspartylphosphate" evidence="6">
    <location>
        <position position="57"/>
    </location>
</feature>
<evidence type="ECO:0000256" key="3">
    <source>
        <dbReference type="ARBA" id="ARBA00023015"/>
    </source>
</evidence>
<keyword evidence="1 6" id="KW-0597">Phosphoprotein</keyword>
<evidence type="ECO:0000256" key="4">
    <source>
        <dbReference type="ARBA" id="ARBA00023125"/>
    </source>
</evidence>
<evidence type="ECO:0000256" key="1">
    <source>
        <dbReference type="ARBA" id="ARBA00022553"/>
    </source>
</evidence>
<dbReference type="PANTHER" id="PTHR48111">
    <property type="entry name" value="REGULATOR OF RPOS"/>
    <property type="match status" value="1"/>
</dbReference>
<reference evidence="8 9" key="1">
    <citation type="journal article" date="2015" name="Int. J. Syst. Evol. Microbiol.">
        <title>Burkholderia monticola sp. nov., isolated from mountain soil.</title>
        <authorList>
            <person name="Baek I."/>
            <person name="Seo B."/>
            <person name="Lee I."/>
            <person name="Yi H."/>
            <person name="Chun J."/>
        </authorList>
    </citation>
    <scope>NUCLEOTIDE SEQUENCE [LARGE SCALE GENOMIC DNA]</scope>
    <source>
        <strain evidence="8 9">JC2948</strain>
    </source>
</reference>
<evidence type="ECO:0000313" key="9">
    <source>
        <dbReference type="Proteomes" id="UP000075613"/>
    </source>
</evidence>
<dbReference type="PANTHER" id="PTHR48111:SF1">
    <property type="entry name" value="TWO-COMPONENT RESPONSE REGULATOR ORR33"/>
    <property type="match status" value="1"/>
</dbReference>
<evidence type="ECO:0000256" key="6">
    <source>
        <dbReference type="PROSITE-ProRule" id="PRU00169"/>
    </source>
</evidence>
<gene>
    <name evidence="8" type="ORF">CI15_26870</name>
</gene>
<protein>
    <recommendedName>
        <fullName evidence="7">Response regulatory domain-containing protein</fullName>
    </recommendedName>
</protein>
<dbReference type="Gene3D" id="3.40.50.2300">
    <property type="match status" value="1"/>
</dbReference>
<dbReference type="Pfam" id="PF00072">
    <property type="entry name" value="Response_reg"/>
    <property type="match status" value="1"/>
</dbReference>
<organism evidence="8 9">
    <name type="scientific">Paraburkholderia monticola</name>
    <dbReference type="NCBI Taxonomy" id="1399968"/>
    <lineage>
        <taxon>Bacteria</taxon>
        <taxon>Pseudomonadati</taxon>
        <taxon>Pseudomonadota</taxon>
        <taxon>Betaproteobacteria</taxon>
        <taxon>Burkholderiales</taxon>
        <taxon>Burkholderiaceae</taxon>
        <taxon>Paraburkholderia</taxon>
    </lineage>
</organism>